<dbReference type="OrthoDB" id="9799670at2"/>
<dbReference type="EMBL" id="FUZA01000009">
    <property type="protein sequence ID" value="SKC16612.1"/>
    <property type="molecule type" value="Genomic_DNA"/>
</dbReference>
<dbReference type="PANTHER" id="PTHR37029:SF1">
    <property type="entry name" value="SSR1768 PROTEIN"/>
    <property type="match status" value="1"/>
</dbReference>
<dbReference type="Pfam" id="PF10049">
    <property type="entry name" value="DUF2283"/>
    <property type="match status" value="1"/>
</dbReference>
<dbReference type="InterPro" id="IPR019270">
    <property type="entry name" value="DUF2283"/>
</dbReference>
<accession>A0A1T5H7F9</accession>
<dbReference type="PANTHER" id="PTHR37029">
    <property type="entry name" value="SSR1768 PROTEIN"/>
    <property type="match status" value="1"/>
</dbReference>
<sequence>MDIRYFQDTDTLLLVFNQNEVVSTDDVNENMLVDLDANGNPVSLTIEHAQHMTNVHGLSFQQISQGSVKQLVNI</sequence>
<dbReference type="STRING" id="651661.SAMN05660293_05012"/>
<reference evidence="2" key="1">
    <citation type="submission" date="2017-02" db="EMBL/GenBank/DDBJ databases">
        <authorList>
            <person name="Varghese N."/>
            <person name="Submissions S."/>
        </authorList>
    </citation>
    <scope>NUCLEOTIDE SEQUENCE [LARGE SCALE GENOMIC DNA]</scope>
    <source>
        <strain evidence="2">DSM 22270</strain>
    </source>
</reference>
<protein>
    <submittedName>
        <fullName evidence="1">Uncharacterized protein YuzE</fullName>
    </submittedName>
</protein>
<dbReference type="RefSeq" id="WP_026629629.1">
    <property type="nucleotide sequence ID" value="NZ_FUZA01000009.1"/>
</dbReference>
<proteinExistence type="predicted"/>
<name>A0A1T5H7F9_9BACT</name>
<evidence type="ECO:0000313" key="1">
    <source>
        <dbReference type="EMBL" id="SKC16612.1"/>
    </source>
</evidence>
<evidence type="ECO:0000313" key="2">
    <source>
        <dbReference type="Proteomes" id="UP000190897"/>
    </source>
</evidence>
<dbReference type="Proteomes" id="UP000190897">
    <property type="component" value="Unassembled WGS sequence"/>
</dbReference>
<dbReference type="AlphaFoldDB" id="A0A1T5H7F9"/>
<keyword evidence="2" id="KW-1185">Reference proteome</keyword>
<organism evidence="1 2">
    <name type="scientific">Dyadobacter psychrophilus</name>
    <dbReference type="NCBI Taxonomy" id="651661"/>
    <lineage>
        <taxon>Bacteria</taxon>
        <taxon>Pseudomonadati</taxon>
        <taxon>Bacteroidota</taxon>
        <taxon>Cytophagia</taxon>
        <taxon>Cytophagales</taxon>
        <taxon>Spirosomataceae</taxon>
        <taxon>Dyadobacter</taxon>
    </lineage>
</organism>
<gene>
    <name evidence="1" type="ORF">SAMN05660293_05012</name>
</gene>